<dbReference type="SUPFAM" id="SSF52540">
    <property type="entry name" value="P-loop containing nucleoside triphosphate hydrolases"/>
    <property type="match status" value="2"/>
</dbReference>
<dbReference type="Pfam" id="PF00005">
    <property type="entry name" value="ABC_tran"/>
    <property type="match status" value="2"/>
</dbReference>
<comment type="subcellular location">
    <subcellularLocation>
        <location evidence="2">Cell inner membrane</location>
    </subcellularLocation>
    <subcellularLocation>
        <location evidence="1">Cell membrane</location>
        <topology evidence="1">Peripheral membrane protein</topology>
    </subcellularLocation>
</comment>
<keyword evidence="10" id="KW-0472">Membrane</keyword>
<dbReference type="GO" id="GO:0016887">
    <property type="term" value="F:ATP hydrolysis activity"/>
    <property type="evidence" value="ECO:0007669"/>
    <property type="project" value="InterPro"/>
</dbReference>
<evidence type="ECO:0000256" key="6">
    <source>
        <dbReference type="ARBA" id="ARBA00022737"/>
    </source>
</evidence>
<evidence type="ECO:0000313" key="13">
    <source>
        <dbReference type="Proteomes" id="UP000315647"/>
    </source>
</evidence>
<keyword evidence="6" id="KW-0677">Repeat</keyword>
<sequence>MNSIPSASTPPLLTVRSISKQFPGVKALNQVSLSLNQGEVLAVIGENGAGKSTLMKILAGVQAPDTGSLLIDGQPVSFSNVEEALKSGVALIHQELNLCDNLDIAANIFLGREPRNWGIINQKKTYVEAEKFLHQVGLDLSPRTLVSELTVGQQQMVEIAKALSVNARILIMDEPTSSLSLHESESLFAVIRELKSRGVSIIYISHRLGEVDELADRVTVLRDGENAGHLDRDSISHDQMVQLMVGRNVSQFFPHTPHQPGPVILEVKNLRTPAHPNHPIHFSIRQSEIVGISGLVGAGRTELMQVLFGIDSPRSGTISVDGQTVAINSPRDAIRAGLALVPEDRKLQGLVLEMAVRENMSLASLSRDRKSLGRIDFAQERQISSEMIDAMKIKTPGDRQIVQFLSGGNQQKVVLGKWLAMNPRVLLLDEPTRGVDIGAKEEIYTLMNQLAAQGMAVLFVSSDLEEIRGISDRVLVMHEGQLTGELPREELSEEAIMQLATGHTLDN</sequence>
<dbReference type="PANTHER" id="PTHR43790">
    <property type="entry name" value="CARBOHYDRATE TRANSPORT ATP-BINDING PROTEIN MG119-RELATED"/>
    <property type="match status" value="1"/>
</dbReference>
<name>A0A517QA27_9PLAN</name>
<dbReference type="GO" id="GO:0005524">
    <property type="term" value="F:ATP binding"/>
    <property type="evidence" value="ECO:0007669"/>
    <property type="project" value="UniProtKB-KW"/>
</dbReference>
<evidence type="ECO:0000259" key="11">
    <source>
        <dbReference type="PROSITE" id="PS50893"/>
    </source>
</evidence>
<gene>
    <name evidence="12" type="primary">rbsA_2</name>
    <name evidence="12" type="ORF">Enr10x_38300</name>
</gene>
<dbReference type="RefSeq" id="WP_145450970.1">
    <property type="nucleotide sequence ID" value="NZ_CP037421.1"/>
</dbReference>
<keyword evidence="12" id="KW-0378">Hydrolase</keyword>
<dbReference type="InterPro" id="IPR050107">
    <property type="entry name" value="ABC_carbohydrate_import_ATPase"/>
</dbReference>
<feature type="domain" description="ABC transporter" evidence="11">
    <location>
        <begin position="262"/>
        <end position="504"/>
    </location>
</feature>
<evidence type="ECO:0000256" key="3">
    <source>
        <dbReference type="ARBA" id="ARBA00022448"/>
    </source>
</evidence>
<dbReference type="InterPro" id="IPR017871">
    <property type="entry name" value="ABC_transporter-like_CS"/>
</dbReference>
<evidence type="ECO:0000256" key="1">
    <source>
        <dbReference type="ARBA" id="ARBA00004202"/>
    </source>
</evidence>
<evidence type="ECO:0000256" key="5">
    <source>
        <dbReference type="ARBA" id="ARBA00022597"/>
    </source>
</evidence>
<evidence type="ECO:0000256" key="10">
    <source>
        <dbReference type="ARBA" id="ARBA00023136"/>
    </source>
</evidence>
<proteinExistence type="predicted"/>
<keyword evidence="4" id="KW-1003">Cell membrane</keyword>
<keyword evidence="5" id="KW-0762">Sugar transport</keyword>
<reference evidence="12 13" key="1">
    <citation type="submission" date="2019-03" db="EMBL/GenBank/DDBJ databases">
        <title>Deep-cultivation of Planctomycetes and their phenomic and genomic characterization uncovers novel biology.</title>
        <authorList>
            <person name="Wiegand S."/>
            <person name="Jogler M."/>
            <person name="Boedeker C."/>
            <person name="Pinto D."/>
            <person name="Vollmers J."/>
            <person name="Rivas-Marin E."/>
            <person name="Kohn T."/>
            <person name="Peeters S.H."/>
            <person name="Heuer A."/>
            <person name="Rast P."/>
            <person name="Oberbeckmann S."/>
            <person name="Bunk B."/>
            <person name="Jeske O."/>
            <person name="Meyerdierks A."/>
            <person name="Storesund J.E."/>
            <person name="Kallscheuer N."/>
            <person name="Luecker S."/>
            <person name="Lage O.M."/>
            <person name="Pohl T."/>
            <person name="Merkel B.J."/>
            <person name="Hornburger P."/>
            <person name="Mueller R.-W."/>
            <person name="Bruemmer F."/>
            <person name="Labrenz M."/>
            <person name="Spormann A.M."/>
            <person name="Op den Camp H."/>
            <person name="Overmann J."/>
            <person name="Amann R."/>
            <person name="Jetten M.S.M."/>
            <person name="Mascher T."/>
            <person name="Medema M.H."/>
            <person name="Devos D.P."/>
            <person name="Kaster A.-K."/>
            <person name="Ovreas L."/>
            <person name="Rohde M."/>
            <person name="Galperin M.Y."/>
            <person name="Jogler C."/>
        </authorList>
    </citation>
    <scope>NUCLEOTIDE SEQUENCE [LARGE SCALE GENOMIC DNA]</scope>
    <source>
        <strain evidence="12 13">Enr10</strain>
    </source>
</reference>
<dbReference type="AlphaFoldDB" id="A0A517QA27"/>
<dbReference type="Proteomes" id="UP000315647">
    <property type="component" value="Chromosome"/>
</dbReference>
<dbReference type="GO" id="GO:0015749">
    <property type="term" value="P:monosaccharide transmembrane transport"/>
    <property type="evidence" value="ECO:0007669"/>
    <property type="project" value="UniProtKB-ARBA"/>
</dbReference>
<evidence type="ECO:0000256" key="2">
    <source>
        <dbReference type="ARBA" id="ARBA00004533"/>
    </source>
</evidence>
<organism evidence="12 13">
    <name type="scientific">Gimesia panareensis</name>
    <dbReference type="NCBI Taxonomy" id="2527978"/>
    <lineage>
        <taxon>Bacteria</taxon>
        <taxon>Pseudomonadati</taxon>
        <taxon>Planctomycetota</taxon>
        <taxon>Planctomycetia</taxon>
        <taxon>Planctomycetales</taxon>
        <taxon>Planctomycetaceae</taxon>
        <taxon>Gimesia</taxon>
    </lineage>
</organism>
<dbReference type="FunFam" id="3.40.50.300:FF:000126">
    <property type="entry name" value="Galactose/methyl galactoside import ATP-binding protein MglA"/>
    <property type="match status" value="1"/>
</dbReference>
<evidence type="ECO:0000256" key="9">
    <source>
        <dbReference type="ARBA" id="ARBA00022967"/>
    </source>
</evidence>
<evidence type="ECO:0000256" key="4">
    <source>
        <dbReference type="ARBA" id="ARBA00022475"/>
    </source>
</evidence>
<evidence type="ECO:0000256" key="7">
    <source>
        <dbReference type="ARBA" id="ARBA00022741"/>
    </source>
</evidence>
<dbReference type="SMART" id="SM00382">
    <property type="entry name" value="AAA"/>
    <property type="match status" value="2"/>
</dbReference>
<dbReference type="PANTHER" id="PTHR43790:SF3">
    <property type="entry name" value="D-ALLOSE IMPORT ATP-BINDING PROTEIN ALSA-RELATED"/>
    <property type="match status" value="1"/>
</dbReference>
<dbReference type="CDD" id="cd03215">
    <property type="entry name" value="ABC_Carb_Monos_II"/>
    <property type="match status" value="1"/>
</dbReference>
<evidence type="ECO:0000256" key="8">
    <source>
        <dbReference type="ARBA" id="ARBA00022840"/>
    </source>
</evidence>
<feature type="domain" description="ABC transporter" evidence="11">
    <location>
        <begin position="13"/>
        <end position="248"/>
    </location>
</feature>
<dbReference type="InterPro" id="IPR027417">
    <property type="entry name" value="P-loop_NTPase"/>
</dbReference>
<dbReference type="FunFam" id="3.40.50.300:FF:000127">
    <property type="entry name" value="Ribose import ATP-binding protein RbsA"/>
    <property type="match status" value="1"/>
</dbReference>
<keyword evidence="7" id="KW-0547">Nucleotide-binding</keyword>
<dbReference type="InterPro" id="IPR003593">
    <property type="entry name" value="AAA+_ATPase"/>
</dbReference>
<accession>A0A517QA27</accession>
<keyword evidence="13" id="KW-1185">Reference proteome</keyword>
<keyword evidence="3" id="KW-0813">Transport</keyword>
<protein>
    <submittedName>
        <fullName evidence="12">Ribose import ATP-binding protein RbsA</fullName>
        <ecNumber evidence="12">3.6.3.17</ecNumber>
    </submittedName>
</protein>
<dbReference type="InterPro" id="IPR003439">
    <property type="entry name" value="ABC_transporter-like_ATP-bd"/>
</dbReference>
<dbReference type="PROSITE" id="PS00211">
    <property type="entry name" value="ABC_TRANSPORTER_1"/>
    <property type="match status" value="1"/>
</dbReference>
<dbReference type="GO" id="GO:0005886">
    <property type="term" value="C:plasma membrane"/>
    <property type="evidence" value="ECO:0007669"/>
    <property type="project" value="UniProtKB-SubCell"/>
</dbReference>
<dbReference type="EC" id="3.6.3.17" evidence="12"/>
<evidence type="ECO:0000313" key="12">
    <source>
        <dbReference type="EMBL" id="QDT28486.1"/>
    </source>
</evidence>
<keyword evidence="8 12" id="KW-0067">ATP-binding</keyword>
<dbReference type="CDD" id="cd03216">
    <property type="entry name" value="ABC_Carb_Monos_I"/>
    <property type="match status" value="1"/>
</dbReference>
<dbReference type="Gene3D" id="3.40.50.300">
    <property type="entry name" value="P-loop containing nucleotide triphosphate hydrolases"/>
    <property type="match status" value="2"/>
</dbReference>
<keyword evidence="9" id="KW-1278">Translocase</keyword>
<dbReference type="PROSITE" id="PS50893">
    <property type="entry name" value="ABC_TRANSPORTER_2"/>
    <property type="match status" value="2"/>
</dbReference>
<dbReference type="EMBL" id="CP037421">
    <property type="protein sequence ID" value="QDT28486.1"/>
    <property type="molecule type" value="Genomic_DNA"/>
</dbReference>